<feature type="region of interest" description="Disordered" evidence="1">
    <location>
        <begin position="481"/>
        <end position="524"/>
    </location>
</feature>
<dbReference type="KEGG" id="lenr:94172011"/>
<feature type="compositionally biased region" description="Basic and acidic residues" evidence="1">
    <location>
        <begin position="485"/>
        <end position="502"/>
    </location>
</feature>
<feature type="compositionally biased region" description="Polar residues" evidence="1">
    <location>
        <begin position="145"/>
        <end position="156"/>
    </location>
</feature>
<dbReference type="AlphaFoldDB" id="A0A836HVA4"/>
<comment type="caution">
    <text evidence="3">The sequence shown here is derived from an EMBL/GenBank/DDBJ whole genome shotgun (WGS) entry which is preliminary data.</text>
</comment>
<evidence type="ECO:0000256" key="1">
    <source>
        <dbReference type="SAM" id="MobiDB-lite"/>
    </source>
</evidence>
<sequence length="524" mass="56572">MLSIFSRRVLLTLPAASPPLRFPHRNNIAATDALSSGVRMSLRCALTSGLSLRYFSNTSTRLSGSAGIVHCSKLCLGGFGVRAKGKPHDASRYSVRLHGTVTAFKHRRGYGFVLGEGVAAAAQPHRPRYVPLEPQAAAADGKGINTESDPSPSLAQEQVRKELPRSFFFTRGSLQGGFYVTEGERVSFTVAPVRRGEGINRRVAGDSHSARKDDADDGALPAANAAELSPGSAEGWLDEPSDTGASSNPSQHHLVAIDFCYYDAKTGKETPITPLTLYGKVVEWDAEEGFGMIAELDTRRQFHEDAPRFPFYLNNVDLALGTELRAGRYVRFCLEPAVPVQGGASEDSAAATTLRTGAGAAGGVAECVELVAQRVIIDTTMERRKGISGRPLVLADAAPGTMTSESRFSGVVRELKADSFGFIQDDLSGESIFFHLSNASSRVKAGDRVTYLLREIEHGKHAGKKGCFDVLVDETTASRMPDAFDSDRSAADAENSDWRRQDQAAARRSKTQRDGDELEFELLD</sequence>
<reference evidence="3 4" key="1">
    <citation type="submission" date="2021-02" db="EMBL/GenBank/DDBJ databases">
        <title>Leishmania (Mundinia) enrietti genome sequencing and assembly.</title>
        <authorList>
            <person name="Almutairi H."/>
            <person name="Gatherer D."/>
        </authorList>
    </citation>
    <scope>NUCLEOTIDE SEQUENCE [LARGE SCALE GENOMIC DNA]</scope>
    <source>
        <strain evidence="3">CUR178</strain>
    </source>
</reference>
<dbReference type="GeneID" id="94172011"/>
<feature type="region of interest" description="Disordered" evidence="1">
    <location>
        <begin position="225"/>
        <end position="249"/>
    </location>
</feature>
<keyword evidence="4" id="KW-1185">Reference proteome</keyword>
<dbReference type="SUPFAM" id="SSF50249">
    <property type="entry name" value="Nucleic acid-binding proteins"/>
    <property type="match status" value="1"/>
</dbReference>
<dbReference type="OrthoDB" id="273650at2759"/>
<dbReference type="Proteomes" id="UP000674179">
    <property type="component" value="Chromosome 14"/>
</dbReference>
<protein>
    <recommendedName>
        <fullName evidence="2">CSD domain-containing protein</fullName>
    </recommendedName>
</protein>
<dbReference type="InterPro" id="IPR002059">
    <property type="entry name" value="CSP_DNA-bd"/>
</dbReference>
<accession>A0A836HVA4</accession>
<organism evidence="3 4">
    <name type="scientific">Leishmania enriettii</name>
    <dbReference type="NCBI Taxonomy" id="5663"/>
    <lineage>
        <taxon>Eukaryota</taxon>
        <taxon>Discoba</taxon>
        <taxon>Euglenozoa</taxon>
        <taxon>Kinetoplastea</taxon>
        <taxon>Metakinetoplastina</taxon>
        <taxon>Trypanosomatida</taxon>
        <taxon>Trypanosomatidae</taxon>
        <taxon>Leishmaniinae</taxon>
        <taxon>Leishmania</taxon>
    </lineage>
</organism>
<evidence type="ECO:0000313" key="4">
    <source>
        <dbReference type="Proteomes" id="UP000674179"/>
    </source>
</evidence>
<feature type="region of interest" description="Disordered" evidence="1">
    <location>
        <begin position="199"/>
        <end position="218"/>
    </location>
</feature>
<dbReference type="Pfam" id="PF00313">
    <property type="entry name" value="CSD"/>
    <property type="match status" value="1"/>
</dbReference>
<dbReference type="GO" id="GO:0003676">
    <property type="term" value="F:nucleic acid binding"/>
    <property type="evidence" value="ECO:0007669"/>
    <property type="project" value="InterPro"/>
</dbReference>
<feature type="region of interest" description="Disordered" evidence="1">
    <location>
        <begin position="138"/>
        <end position="157"/>
    </location>
</feature>
<dbReference type="InterPro" id="IPR012340">
    <property type="entry name" value="NA-bd_OB-fold"/>
</dbReference>
<evidence type="ECO:0000259" key="2">
    <source>
        <dbReference type="Pfam" id="PF00313"/>
    </source>
</evidence>
<gene>
    <name evidence="3" type="ORF">CUR178_04802</name>
</gene>
<dbReference type="RefSeq" id="XP_067694578.1">
    <property type="nucleotide sequence ID" value="XM_067836501.1"/>
</dbReference>
<dbReference type="FunFam" id="2.40.50.140:FF:000567">
    <property type="entry name" value="Cold-shock DNA-binding domain containing protein, putative"/>
    <property type="match status" value="1"/>
</dbReference>
<dbReference type="CDD" id="cd04458">
    <property type="entry name" value="CSP_CDS"/>
    <property type="match status" value="1"/>
</dbReference>
<dbReference type="EMBL" id="JAFHKP010000014">
    <property type="protein sequence ID" value="KAG5483223.1"/>
    <property type="molecule type" value="Genomic_DNA"/>
</dbReference>
<feature type="domain" description="CSD" evidence="2">
    <location>
        <begin position="409"/>
        <end position="462"/>
    </location>
</feature>
<dbReference type="Gene3D" id="2.40.50.140">
    <property type="entry name" value="Nucleic acid-binding proteins"/>
    <property type="match status" value="2"/>
</dbReference>
<proteinExistence type="predicted"/>
<name>A0A836HVA4_LEIEN</name>
<feature type="compositionally biased region" description="Basic and acidic residues" evidence="1">
    <location>
        <begin position="199"/>
        <end position="214"/>
    </location>
</feature>
<evidence type="ECO:0000313" key="3">
    <source>
        <dbReference type="EMBL" id="KAG5483223.1"/>
    </source>
</evidence>